<feature type="transmembrane region" description="Helical" evidence="8">
    <location>
        <begin position="27"/>
        <end position="48"/>
    </location>
</feature>
<dbReference type="InterPro" id="IPR003593">
    <property type="entry name" value="AAA+_ATPase"/>
</dbReference>
<keyword evidence="11" id="KW-1185">Reference proteome</keyword>
<dbReference type="Pfam" id="PF00005">
    <property type="entry name" value="ABC_tran"/>
    <property type="match status" value="2"/>
</dbReference>
<keyword evidence="5 8" id="KW-1133">Transmembrane helix</keyword>
<dbReference type="GO" id="GO:0016020">
    <property type="term" value="C:membrane"/>
    <property type="evidence" value="ECO:0007669"/>
    <property type="project" value="UniProtKB-SubCell"/>
</dbReference>
<dbReference type="InterPro" id="IPR026082">
    <property type="entry name" value="ABCA"/>
</dbReference>
<dbReference type="PANTHER" id="PTHR19229">
    <property type="entry name" value="ATP-BINDING CASSETTE TRANSPORTER SUBFAMILY A ABCA"/>
    <property type="match status" value="1"/>
</dbReference>
<evidence type="ECO:0000256" key="3">
    <source>
        <dbReference type="ARBA" id="ARBA00022741"/>
    </source>
</evidence>
<gene>
    <name evidence="10" type="ORF">niasHT_032331</name>
</gene>
<dbReference type="GO" id="GO:0005524">
    <property type="term" value="F:ATP binding"/>
    <property type="evidence" value="ECO:0007669"/>
    <property type="project" value="UniProtKB-KW"/>
</dbReference>
<accession>A0ABD2HZP0</accession>
<feature type="domain" description="ABC transporter" evidence="9">
    <location>
        <begin position="535"/>
        <end position="776"/>
    </location>
</feature>
<feature type="transmembrane region" description="Helical" evidence="8">
    <location>
        <begin position="1290"/>
        <end position="1314"/>
    </location>
</feature>
<name>A0ABD2HZP0_9BILA</name>
<keyword evidence="2 8" id="KW-0812">Transmembrane</keyword>
<feature type="transmembrane region" description="Helical" evidence="8">
    <location>
        <begin position="310"/>
        <end position="340"/>
    </location>
</feature>
<feature type="compositionally biased region" description="Acidic residues" evidence="7">
    <location>
        <begin position="498"/>
        <end position="508"/>
    </location>
</feature>
<feature type="transmembrane region" description="Helical" evidence="8">
    <location>
        <begin position="1068"/>
        <end position="1088"/>
    </location>
</feature>
<evidence type="ECO:0000256" key="5">
    <source>
        <dbReference type="ARBA" id="ARBA00022989"/>
    </source>
</evidence>
<dbReference type="FunFam" id="3.40.50.300:FF:001598">
    <property type="entry name" value="ABC transporter ced-7"/>
    <property type="match status" value="1"/>
</dbReference>
<feature type="transmembrane region" description="Helical" evidence="8">
    <location>
        <begin position="1114"/>
        <end position="1135"/>
    </location>
</feature>
<evidence type="ECO:0000256" key="1">
    <source>
        <dbReference type="ARBA" id="ARBA00004141"/>
    </source>
</evidence>
<evidence type="ECO:0000256" key="7">
    <source>
        <dbReference type="SAM" id="MobiDB-lite"/>
    </source>
</evidence>
<dbReference type="EMBL" id="JBICBT010001381">
    <property type="protein sequence ID" value="KAL3070541.1"/>
    <property type="molecule type" value="Genomic_DNA"/>
</dbReference>
<dbReference type="FunFam" id="3.40.50.300:FF:000933">
    <property type="entry name" value="ABC transporter A family member 7"/>
    <property type="match status" value="1"/>
</dbReference>
<feature type="transmembrane region" description="Helical" evidence="8">
    <location>
        <begin position="1196"/>
        <end position="1216"/>
    </location>
</feature>
<feature type="transmembrane region" description="Helical" evidence="8">
    <location>
        <begin position="346"/>
        <end position="369"/>
    </location>
</feature>
<keyword evidence="4" id="KW-0067">ATP-binding</keyword>
<dbReference type="PANTHER" id="PTHR19229:SF250">
    <property type="entry name" value="ABC TRANSPORTER DOMAIN-CONTAINING PROTEIN-RELATED"/>
    <property type="match status" value="1"/>
</dbReference>
<feature type="region of interest" description="Disordered" evidence="7">
    <location>
        <begin position="497"/>
        <end position="530"/>
    </location>
</feature>
<comment type="subcellular location">
    <subcellularLocation>
        <location evidence="1">Membrane</location>
        <topology evidence="1">Multi-pass membrane protein</topology>
    </subcellularLocation>
</comment>
<dbReference type="SMART" id="SM00382">
    <property type="entry name" value="AAA"/>
    <property type="match status" value="2"/>
</dbReference>
<dbReference type="Pfam" id="PF12698">
    <property type="entry name" value="ABC2_membrane_3"/>
    <property type="match status" value="2"/>
</dbReference>
<organism evidence="10 11">
    <name type="scientific">Heterodera trifolii</name>
    <dbReference type="NCBI Taxonomy" id="157864"/>
    <lineage>
        <taxon>Eukaryota</taxon>
        <taxon>Metazoa</taxon>
        <taxon>Ecdysozoa</taxon>
        <taxon>Nematoda</taxon>
        <taxon>Chromadorea</taxon>
        <taxon>Rhabditida</taxon>
        <taxon>Tylenchina</taxon>
        <taxon>Tylenchomorpha</taxon>
        <taxon>Tylenchoidea</taxon>
        <taxon>Heteroderidae</taxon>
        <taxon>Heteroderinae</taxon>
        <taxon>Heterodera</taxon>
    </lineage>
</organism>
<dbReference type="PROSITE" id="PS50893">
    <property type="entry name" value="ABC_TRANSPORTER_2"/>
    <property type="match status" value="2"/>
</dbReference>
<sequence>MTRSLFSQIGLLFWKQQILMRRRKCQAVCELIFPALLLALTIFLFSYVPMESKLEGPFNFSAMPLHGNFKDVVAEVKFTNRIEMVWICSNTKKKMLAYSYEGPFQNSSKLIMDKLMRWYHNGNPDKQFSLVPLPFQNVGRMREALHKELDANYDGCREFVAGVHFSKVNTSQPTAALHYTILMPSSNKQFSWDMELINQFWRDDSEKQFEDYQIPESPPYWSSGFLSLQYAIEKAFIELANGDDALANVSLRLHRLPIPSYMNKQLATITVPLFLTILLFVFAFSMLKDIAVERESGIMSYMSVMGLNQFAFYGSHLLIAVLKMLPFALIFASLCVIYGLIESDSFLFIVLFVLFGISMLAFALFLSILCKKFPQLGPISLMTALSLCAPPLFYKPDLANVPLCLLLSLNPFFAFGSAMYIIALTEQKMKTIGWSSLLGNGISKFSFGLAFLMLLFDLLLFILLSIYFASVFPPKGSPKQHPLFFLKICGIKKFSDGSESDDGTDSDGEGTAADGLPPNENIETDRASSKDQADIVVDKLCKRWRQPFSSSNQFSLDQLSFKAYKGQITVLLGQNGAGKTTTFSILTGLLKYNSGRVLICGIDQKKHMRDCQNKIGFCPQYNPLFDYLTVREHLEFYAGTKTGHFNGPYGKKALIQEIDSVANELHIEALLDMPARSLSGGQKRKLCVAIALIGNSSVVLLDEPSAGMDAKARLDLGDLLKNIKQDRTILLTTHYMEEADTLADRIVIIANGRLACNGSPQFLKNRFGTGYRLHIVLNAGRVNSKSGCLNVEDGQLKRFGGAISAIFAIIRKHSPQAHIENAQNPPEFTVILPVQDKKLFAGLFKELEQIVGDQRPIKSFGLSLNSLEQVFLRVNELDGSVVPSDGDDSVDGATKLAQDLFGLRQQQFLKSFFAKLRLIGQQMSALLHHQYLWLLHNAFSTIGGLISQICAFSFLIAMLFGFNSSTVSRSLSPFENTECFSVPLQFDIPKDNELFRSFNELVDKIPHANKIMIEPAVVGEKRDSPAQLLGHHNDELPLVMGAAIYPNDSKMDVNALFNGIALHSPPMALSFVTNALLGLNSFAIVPAIEVYDVADRPDFGIYTATRNTNLLNKLVPVLIVMCILITLMPSFLLKMMVEERSSRFKHQLLLTRLHPIIYWASFLLLHLNIYALFCFFISLPIFVYGILEGGRVCFPLLFALFFWIYHPWLCCASFLFKTVQSVTRALLVLIVLSIVGIGIVLLFQYLFPVADWVTTFLNIVFFLLLPPYDFMNGLYRLVYQKESLDQSLDYILSMFALGTFHWLLLFCLQSHFVVRQLNHLKCRIFNHRLYQRLRSRDFPAEEDNDVHEEREFVKQQGVENFILYINELTKYYGKVPAIDGITFGVQRDDCFGLLGVNGAGKTTTFDILSGIKFATSGTAAISGVCVSKHPPIGYCPQFDALPMELTGREVLHLIAQLNGFSEVAQKTETILKCIQMDKQADKRIKHNSGGQRRRISLGVALLTCANFVLLDEPTAGIDPGTRRDVWHLIRAIRQQGTAVLLASHSMEECEALCSRIAVLNRGRLAGVGTAQHLKSRFGNSFLLSITVAKPSKAIGAKLDKMVRDALASPQCQDPLNSAILRWELPRQKGTTWSILFERAQALADQFPVKLEKVAGGLPQIVDFSLTQNSLEQVFMSLTNVDA</sequence>
<evidence type="ECO:0000259" key="9">
    <source>
        <dbReference type="PROSITE" id="PS50893"/>
    </source>
</evidence>
<keyword evidence="3" id="KW-0547">Nucleotide-binding</keyword>
<evidence type="ECO:0000256" key="8">
    <source>
        <dbReference type="SAM" id="Phobius"/>
    </source>
</evidence>
<reference evidence="10 11" key="1">
    <citation type="submission" date="2024-10" db="EMBL/GenBank/DDBJ databases">
        <authorList>
            <person name="Kim D."/>
        </authorList>
    </citation>
    <scope>NUCLEOTIDE SEQUENCE [LARGE SCALE GENOMIC DNA]</scope>
    <source>
        <strain evidence="10">BH-2024</strain>
    </source>
</reference>
<evidence type="ECO:0000256" key="4">
    <source>
        <dbReference type="ARBA" id="ARBA00022840"/>
    </source>
</evidence>
<evidence type="ECO:0000256" key="6">
    <source>
        <dbReference type="ARBA" id="ARBA00023136"/>
    </source>
</evidence>
<evidence type="ECO:0000256" key="2">
    <source>
        <dbReference type="ARBA" id="ARBA00022692"/>
    </source>
</evidence>
<dbReference type="InterPro" id="IPR027417">
    <property type="entry name" value="P-loop_NTPase"/>
</dbReference>
<feature type="transmembrane region" description="Helical" evidence="8">
    <location>
        <begin position="445"/>
        <end position="469"/>
    </location>
</feature>
<feature type="transmembrane region" description="Helical" evidence="8">
    <location>
        <begin position="400"/>
        <end position="424"/>
    </location>
</feature>
<feature type="transmembrane region" description="Helical" evidence="8">
    <location>
        <begin position="1156"/>
        <end position="1184"/>
    </location>
</feature>
<comment type="caution">
    <text evidence="10">The sequence shown here is derived from an EMBL/GenBank/DDBJ whole genome shotgun (WGS) entry which is preliminary data.</text>
</comment>
<evidence type="ECO:0000313" key="11">
    <source>
        <dbReference type="Proteomes" id="UP001620626"/>
    </source>
</evidence>
<evidence type="ECO:0000313" key="10">
    <source>
        <dbReference type="EMBL" id="KAL3070541.1"/>
    </source>
</evidence>
<feature type="domain" description="ABC transporter" evidence="9">
    <location>
        <begin position="1363"/>
        <end position="1586"/>
    </location>
</feature>
<dbReference type="SUPFAM" id="SSF52540">
    <property type="entry name" value="P-loop containing nucleoside triphosphate hydrolases"/>
    <property type="match status" value="2"/>
</dbReference>
<feature type="transmembrane region" description="Helical" evidence="8">
    <location>
        <begin position="376"/>
        <end position="394"/>
    </location>
</feature>
<dbReference type="PROSITE" id="PS00211">
    <property type="entry name" value="ABC_TRANSPORTER_1"/>
    <property type="match status" value="1"/>
</dbReference>
<feature type="transmembrane region" description="Helical" evidence="8">
    <location>
        <begin position="1252"/>
        <end position="1270"/>
    </location>
</feature>
<feature type="transmembrane region" description="Helical" evidence="8">
    <location>
        <begin position="266"/>
        <end position="290"/>
    </location>
</feature>
<feature type="transmembrane region" description="Helical" evidence="8">
    <location>
        <begin position="931"/>
        <end position="962"/>
    </location>
</feature>
<dbReference type="Proteomes" id="UP001620626">
    <property type="component" value="Unassembled WGS sequence"/>
</dbReference>
<dbReference type="CDD" id="cd03263">
    <property type="entry name" value="ABC_subfamily_A"/>
    <property type="match status" value="2"/>
</dbReference>
<keyword evidence="6 8" id="KW-0472">Membrane</keyword>
<dbReference type="InterPro" id="IPR013525">
    <property type="entry name" value="ABC2_TM"/>
</dbReference>
<protein>
    <recommendedName>
        <fullName evidence="9">ABC transporter domain-containing protein</fullName>
    </recommendedName>
</protein>
<proteinExistence type="predicted"/>
<dbReference type="InterPro" id="IPR017871">
    <property type="entry name" value="ABC_transporter-like_CS"/>
</dbReference>
<feature type="transmembrane region" description="Helical" evidence="8">
    <location>
        <begin position="1225"/>
        <end position="1246"/>
    </location>
</feature>
<dbReference type="Gene3D" id="3.40.50.300">
    <property type="entry name" value="P-loop containing nucleotide triphosphate hydrolases"/>
    <property type="match status" value="2"/>
</dbReference>
<dbReference type="InterPro" id="IPR003439">
    <property type="entry name" value="ABC_transporter-like_ATP-bd"/>
</dbReference>